<evidence type="ECO:0000313" key="3">
    <source>
        <dbReference type="Proteomes" id="UP000003113"/>
    </source>
</evidence>
<protein>
    <submittedName>
        <fullName evidence="2">Uncharacterized protein</fullName>
    </submittedName>
</protein>
<name>H0F9K4_9BURK</name>
<organism evidence="2 3">
    <name type="scientific">Achromobacter arsenitoxydans SY8</name>
    <dbReference type="NCBI Taxonomy" id="477184"/>
    <lineage>
        <taxon>Bacteria</taxon>
        <taxon>Pseudomonadati</taxon>
        <taxon>Pseudomonadota</taxon>
        <taxon>Betaproteobacteria</taxon>
        <taxon>Burkholderiales</taxon>
        <taxon>Alcaligenaceae</taxon>
        <taxon>Achromobacter</taxon>
    </lineage>
</organism>
<keyword evidence="1" id="KW-0732">Signal</keyword>
<evidence type="ECO:0000313" key="2">
    <source>
        <dbReference type="EMBL" id="EHK65269.1"/>
    </source>
</evidence>
<sequence length="122" mass="12713">MADRRKQTQRKFIAGLALAVVAAAIATMAGNNKADKAPTGPTPALSENAAMADCQAATRQSAKFPSSVSFGTFGGAAQTRNDATVVVRLDFEAKNGFGNLLPQRAICVYPPSAARSVSIEDR</sequence>
<keyword evidence="3" id="KW-1185">Reference proteome</keyword>
<accession>H0F9K4</accession>
<gene>
    <name evidence="2" type="ORF">KYC_17282</name>
</gene>
<evidence type="ECO:0000256" key="1">
    <source>
        <dbReference type="SAM" id="SignalP"/>
    </source>
</evidence>
<dbReference type="Proteomes" id="UP000003113">
    <property type="component" value="Unassembled WGS sequence"/>
</dbReference>
<feature type="chain" id="PRO_5003532529" evidence="1">
    <location>
        <begin position="30"/>
        <end position="122"/>
    </location>
</feature>
<dbReference type="STRING" id="477184.KYC_17282"/>
<comment type="caution">
    <text evidence="2">The sequence shown here is derived from an EMBL/GenBank/DDBJ whole genome shotgun (WGS) entry which is preliminary data.</text>
</comment>
<dbReference type="eggNOG" id="ENOG5033JBQ">
    <property type="taxonomic scope" value="Bacteria"/>
</dbReference>
<dbReference type="EMBL" id="AGUF01000055">
    <property type="protein sequence ID" value="EHK65269.1"/>
    <property type="molecule type" value="Genomic_DNA"/>
</dbReference>
<proteinExistence type="predicted"/>
<feature type="signal peptide" evidence="1">
    <location>
        <begin position="1"/>
        <end position="29"/>
    </location>
</feature>
<dbReference type="AlphaFoldDB" id="H0F9K4"/>
<reference evidence="2 3" key="1">
    <citation type="journal article" date="2012" name="J. Bacteriol.">
        <title>Genome sequence of the highly efficient arsenite-oxidizing bacterium Achromobacter arsenitoxydans SY8.</title>
        <authorList>
            <person name="Li X."/>
            <person name="Hu Y."/>
            <person name="Gong J."/>
            <person name="Lin Y."/>
            <person name="Johnstone L."/>
            <person name="Rensing C."/>
            <person name="Wang G."/>
        </authorList>
    </citation>
    <scope>NUCLEOTIDE SEQUENCE [LARGE SCALE GENOMIC DNA]</scope>
    <source>
        <strain evidence="2 3">SY8</strain>
    </source>
</reference>
<dbReference type="PATRIC" id="fig|477184.5.peg.3412"/>